<dbReference type="KEGG" id="dfa:DFA_01569"/>
<sequence>MSGYVGDLSASQEKALQEVKDLVNKNMTDATKEEAEKLDDSMILRFCRARKWVVKDAYEMLNNALVFRGSFQNVGVENIKEDSIENELKSGKSFFHGTDKEGRPVCIVRTRKHDGTNRDIDEAQRYCVYVMESGKQMLKPGIETCTLIFDMSSFSTKNMDYPLVKFMVDMFQKYYPESLAKCLILNAPWIFMGFWHIIKHWLDPYTVSKVNFVKTKQLADFIPTENLLQSYGGSSQFKYTYKGVAVDD</sequence>
<dbReference type="RefSeq" id="XP_004359533.1">
    <property type="nucleotide sequence ID" value="XM_004359476.1"/>
</dbReference>
<gene>
    <name evidence="2" type="ORF">DFA_01569</name>
</gene>
<dbReference type="PANTHER" id="PTHR46590:SF1">
    <property type="entry name" value="PHOSPHATIDYLINOSITOL TRANSFER PROTEIN CSR1"/>
    <property type="match status" value="1"/>
</dbReference>
<dbReference type="Gene3D" id="3.40.525.10">
    <property type="entry name" value="CRAL-TRIO lipid binding domain"/>
    <property type="match status" value="1"/>
</dbReference>
<dbReference type="SMART" id="SM00516">
    <property type="entry name" value="SEC14"/>
    <property type="match status" value="1"/>
</dbReference>
<dbReference type="GeneID" id="14872629"/>
<dbReference type="Proteomes" id="UP000007797">
    <property type="component" value="Unassembled WGS sequence"/>
</dbReference>
<name>F4PTG1_CACFS</name>
<dbReference type="InterPro" id="IPR001251">
    <property type="entry name" value="CRAL-TRIO_dom"/>
</dbReference>
<dbReference type="OMA" id="IETCTLI"/>
<dbReference type="SMART" id="SM01100">
    <property type="entry name" value="CRAL_TRIO_N"/>
    <property type="match status" value="1"/>
</dbReference>
<dbReference type="InterPro" id="IPR052432">
    <property type="entry name" value="PITP/CRAL-TRIO"/>
</dbReference>
<evidence type="ECO:0000259" key="1">
    <source>
        <dbReference type="PROSITE" id="PS50191"/>
    </source>
</evidence>
<dbReference type="AlphaFoldDB" id="F4PTG1"/>
<dbReference type="EMBL" id="GL883010">
    <property type="protein sequence ID" value="EGG21683.1"/>
    <property type="molecule type" value="Genomic_DNA"/>
</dbReference>
<organism evidence="2 3">
    <name type="scientific">Cavenderia fasciculata</name>
    <name type="common">Slime mold</name>
    <name type="synonym">Dictyostelium fasciculatum</name>
    <dbReference type="NCBI Taxonomy" id="261658"/>
    <lineage>
        <taxon>Eukaryota</taxon>
        <taxon>Amoebozoa</taxon>
        <taxon>Evosea</taxon>
        <taxon>Eumycetozoa</taxon>
        <taxon>Dictyostelia</taxon>
        <taxon>Acytosteliales</taxon>
        <taxon>Cavenderiaceae</taxon>
        <taxon>Cavenderia</taxon>
    </lineage>
</organism>
<evidence type="ECO:0000313" key="3">
    <source>
        <dbReference type="Proteomes" id="UP000007797"/>
    </source>
</evidence>
<evidence type="ECO:0000313" key="2">
    <source>
        <dbReference type="EMBL" id="EGG21683.1"/>
    </source>
</evidence>
<dbReference type="PROSITE" id="PS50191">
    <property type="entry name" value="CRAL_TRIO"/>
    <property type="match status" value="1"/>
</dbReference>
<dbReference type="PANTHER" id="PTHR46590">
    <property type="entry name" value="PHOSPHATIDYLINOSITOL TRANSFER PROTEIN CSR1-RELATED"/>
    <property type="match status" value="1"/>
</dbReference>
<dbReference type="SUPFAM" id="SSF52087">
    <property type="entry name" value="CRAL/TRIO domain"/>
    <property type="match status" value="1"/>
</dbReference>
<keyword evidence="3" id="KW-1185">Reference proteome</keyword>
<protein>
    <submittedName>
        <fullName evidence="2">Cellular retinaldehyde-binding/triple function domain-containing protein</fullName>
    </submittedName>
</protein>
<dbReference type="Pfam" id="PF03765">
    <property type="entry name" value="CRAL_TRIO_N"/>
    <property type="match status" value="1"/>
</dbReference>
<reference evidence="3" key="1">
    <citation type="journal article" date="2011" name="Genome Res.">
        <title>Phylogeny-wide analysis of social amoeba genomes highlights ancient origins for complex intercellular communication.</title>
        <authorList>
            <person name="Heidel A.J."/>
            <person name="Lawal H.M."/>
            <person name="Felder M."/>
            <person name="Schilde C."/>
            <person name="Helps N.R."/>
            <person name="Tunggal B."/>
            <person name="Rivero F."/>
            <person name="John U."/>
            <person name="Schleicher M."/>
            <person name="Eichinger L."/>
            <person name="Platzer M."/>
            <person name="Noegel A.A."/>
            <person name="Schaap P."/>
            <person name="Gloeckner G."/>
        </authorList>
    </citation>
    <scope>NUCLEOTIDE SEQUENCE [LARGE SCALE GENOMIC DNA]</scope>
    <source>
        <strain evidence="3">SH3</strain>
    </source>
</reference>
<dbReference type="SUPFAM" id="SSF46938">
    <property type="entry name" value="CRAL/TRIO N-terminal domain"/>
    <property type="match status" value="1"/>
</dbReference>
<dbReference type="Pfam" id="PF00650">
    <property type="entry name" value="CRAL_TRIO"/>
    <property type="match status" value="1"/>
</dbReference>
<dbReference type="InterPro" id="IPR011074">
    <property type="entry name" value="CRAL/TRIO_N_dom"/>
</dbReference>
<dbReference type="CDD" id="cd00170">
    <property type="entry name" value="SEC14"/>
    <property type="match status" value="1"/>
</dbReference>
<dbReference type="OrthoDB" id="75724at2759"/>
<accession>F4PTG1</accession>
<feature type="domain" description="CRAL-TRIO" evidence="1">
    <location>
        <begin position="81"/>
        <end position="239"/>
    </location>
</feature>
<dbReference type="InterPro" id="IPR036865">
    <property type="entry name" value="CRAL-TRIO_dom_sf"/>
</dbReference>
<dbReference type="InterPro" id="IPR036273">
    <property type="entry name" value="CRAL/TRIO_N_dom_sf"/>
</dbReference>
<proteinExistence type="predicted"/>